<keyword evidence="13 16" id="KW-0234">DNA repair</keyword>
<protein>
    <recommendedName>
        <fullName evidence="3 15">DNA polymerase I</fullName>
        <ecNumber evidence="2 15">2.7.7.7</ecNumber>
    </recommendedName>
</protein>
<comment type="function">
    <text evidence="16">In addition to polymerase activity, this DNA polymerase exhibits 3'-5' and 5'-3' exonuclease activity.</text>
</comment>
<dbReference type="AlphaFoldDB" id="A0A2U0HZL1"/>
<dbReference type="FunFam" id="1.10.150.20:FF:000002">
    <property type="entry name" value="DNA polymerase I"/>
    <property type="match status" value="1"/>
</dbReference>
<dbReference type="SUPFAM" id="SSF47807">
    <property type="entry name" value="5' to 3' exonuclease, C-terminal subdomain"/>
    <property type="match status" value="1"/>
</dbReference>
<dbReference type="InterPro" id="IPR020045">
    <property type="entry name" value="DNA_polI_H3TH"/>
</dbReference>
<dbReference type="InterPro" id="IPR036397">
    <property type="entry name" value="RNaseH_sf"/>
</dbReference>
<keyword evidence="4 16" id="KW-0808">Transferase</keyword>
<dbReference type="SUPFAM" id="SSF88723">
    <property type="entry name" value="PIN domain-like"/>
    <property type="match status" value="1"/>
</dbReference>
<dbReference type="InterPro" id="IPR018320">
    <property type="entry name" value="DNA_polymerase_1"/>
</dbReference>
<keyword evidence="12 16" id="KW-0238">DNA-binding</keyword>
<keyword evidence="6 16" id="KW-0235">DNA replication</keyword>
<dbReference type="SMART" id="SM00474">
    <property type="entry name" value="35EXOc"/>
    <property type="match status" value="1"/>
</dbReference>
<evidence type="ECO:0000259" key="20">
    <source>
        <dbReference type="SMART" id="SM00475"/>
    </source>
</evidence>
<dbReference type="InterPro" id="IPR002421">
    <property type="entry name" value="5-3_exonuclease"/>
</dbReference>
<dbReference type="Pfam" id="PF01367">
    <property type="entry name" value="5_3_exonuc"/>
    <property type="match status" value="1"/>
</dbReference>
<dbReference type="GO" id="GO:0003677">
    <property type="term" value="F:DNA binding"/>
    <property type="evidence" value="ECO:0007669"/>
    <property type="project" value="UniProtKB-UniRule"/>
</dbReference>
<keyword evidence="11 16" id="KW-0239">DNA-directed DNA polymerase</keyword>
<evidence type="ECO:0000256" key="11">
    <source>
        <dbReference type="ARBA" id="ARBA00022932"/>
    </source>
</evidence>
<dbReference type="InterPro" id="IPR029060">
    <property type="entry name" value="PIN-like_dom_sf"/>
</dbReference>
<name>A0A2U0HZL1_9FLAO</name>
<evidence type="ECO:0000259" key="21">
    <source>
        <dbReference type="SMART" id="SM00482"/>
    </source>
</evidence>
<gene>
    <name evidence="16" type="primary">polA</name>
    <name evidence="22" type="ORF">DDV96_10905</name>
</gene>
<dbReference type="InterPro" id="IPR043502">
    <property type="entry name" value="DNA/RNA_pol_sf"/>
</dbReference>
<keyword evidence="7" id="KW-0540">Nuclease</keyword>
<dbReference type="Gene3D" id="1.10.150.20">
    <property type="entry name" value="5' to 3' exonuclease, C-terminal subdomain"/>
    <property type="match status" value="2"/>
</dbReference>
<dbReference type="PANTHER" id="PTHR10133:SF27">
    <property type="entry name" value="DNA POLYMERASE NU"/>
    <property type="match status" value="1"/>
</dbReference>
<dbReference type="FunFam" id="1.10.150.20:FF:000003">
    <property type="entry name" value="DNA polymerase I"/>
    <property type="match status" value="1"/>
</dbReference>
<dbReference type="InterPro" id="IPR002562">
    <property type="entry name" value="3'-5'_exonuclease_dom"/>
</dbReference>
<evidence type="ECO:0000259" key="19">
    <source>
        <dbReference type="SMART" id="SM00474"/>
    </source>
</evidence>
<dbReference type="GO" id="GO:0008409">
    <property type="term" value="F:5'-3' exonuclease activity"/>
    <property type="evidence" value="ECO:0007669"/>
    <property type="project" value="UniProtKB-UniRule"/>
</dbReference>
<comment type="catalytic activity">
    <reaction evidence="14 16">
        <text>DNA(n) + a 2'-deoxyribonucleoside 5'-triphosphate = DNA(n+1) + diphosphate</text>
        <dbReference type="Rhea" id="RHEA:22508"/>
        <dbReference type="Rhea" id="RHEA-COMP:17339"/>
        <dbReference type="Rhea" id="RHEA-COMP:17340"/>
        <dbReference type="ChEBI" id="CHEBI:33019"/>
        <dbReference type="ChEBI" id="CHEBI:61560"/>
        <dbReference type="ChEBI" id="CHEBI:173112"/>
        <dbReference type="EC" id="2.7.7.7"/>
    </reaction>
</comment>
<evidence type="ECO:0000256" key="8">
    <source>
        <dbReference type="ARBA" id="ARBA00022763"/>
    </source>
</evidence>
<dbReference type="PANTHER" id="PTHR10133">
    <property type="entry name" value="DNA POLYMERASE I"/>
    <property type="match status" value="1"/>
</dbReference>
<dbReference type="SMART" id="SM00475">
    <property type="entry name" value="53EXOc"/>
    <property type="match status" value="1"/>
</dbReference>
<dbReference type="Gene3D" id="3.30.70.370">
    <property type="match status" value="1"/>
</dbReference>
<dbReference type="InterPro" id="IPR036279">
    <property type="entry name" value="5-3_exonuclease_C_sf"/>
</dbReference>
<evidence type="ECO:0000256" key="10">
    <source>
        <dbReference type="ARBA" id="ARBA00022839"/>
    </source>
</evidence>
<dbReference type="SMART" id="SM00279">
    <property type="entry name" value="HhH2"/>
    <property type="match status" value="1"/>
</dbReference>
<feature type="domain" description="DNA-directed DNA polymerase family A palm" evidence="21">
    <location>
        <begin position="713"/>
        <end position="920"/>
    </location>
</feature>
<dbReference type="RefSeq" id="WP_116694792.1">
    <property type="nucleotide sequence ID" value="NZ_QEHR01000006.1"/>
</dbReference>
<feature type="coiled-coil region" evidence="17">
    <location>
        <begin position="575"/>
        <end position="602"/>
    </location>
</feature>
<dbReference type="PROSITE" id="PS00447">
    <property type="entry name" value="DNA_POLYMERASE_A"/>
    <property type="match status" value="1"/>
</dbReference>
<dbReference type="GO" id="GO:0006261">
    <property type="term" value="P:DNA-templated DNA replication"/>
    <property type="evidence" value="ECO:0007669"/>
    <property type="project" value="UniProtKB-UniRule"/>
</dbReference>
<dbReference type="PRINTS" id="PR00868">
    <property type="entry name" value="DNAPOLI"/>
</dbReference>
<evidence type="ECO:0000256" key="6">
    <source>
        <dbReference type="ARBA" id="ARBA00022705"/>
    </source>
</evidence>
<evidence type="ECO:0000256" key="9">
    <source>
        <dbReference type="ARBA" id="ARBA00022801"/>
    </source>
</evidence>
<dbReference type="GO" id="GO:0006302">
    <property type="term" value="P:double-strand break repair"/>
    <property type="evidence" value="ECO:0007669"/>
    <property type="project" value="TreeGrafter"/>
</dbReference>
<feature type="domain" description="5'-3' exonuclease" evidence="20">
    <location>
        <begin position="5"/>
        <end position="266"/>
    </location>
</feature>
<dbReference type="CDD" id="cd09898">
    <property type="entry name" value="H3TH_53EXO"/>
    <property type="match status" value="1"/>
</dbReference>
<keyword evidence="8 16" id="KW-0227">DNA damage</keyword>
<organism evidence="22 23">
    <name type="scientific">Marixanthomonas spongiae</name>
    <dbReference type="NCBI Taxonomy" id="2174845"/>
    <lineage>
        <taxon>Bacteria</taxon>
        <taxon>Pseudomonadati</taxon>
        <taxon>Bacteroidota</taxon>
        <taxon>Flavobacteriia</taxon>
        <taxon>Flavobacteriales</taxon>
        <taxon>Flavobacteriaceae</taxon>
        <taxon>Marixanthomonas</taxon>
    </lineage>
</organism>
<keyword evidence="10 16" id="KW-0269">Exonuclease</keyword>
<dbReference type="FunFam" id="1.20.1060.10:FF:000001">
    <property type="entry name" value="DNA polymerase I"/>
    <property type="match status" value="1"/>
</dbReference>
<dbReference type="Gene3D" id="3.30.420.10">
    <property type="entry name" value="Ribonuclease H-like superfamily/Ribonuclease H"/>
    <property type="match status" value="1"/>
</dbReference>
<keyword evidence="5 16" id="KW-0548">Nucleotidyltransferase</keyword>
<accession>A0A2U0HZL1</accession>
<dbReference type="SMART" id="SM00482">
    <property type="entry name" value="POLAc"/>
    <property type="match status" value="1"/>
</dbReference>
<feature type="region of interest" description="Disordered" evidence="18">
    <location>
        <begin position="294"/>
        <end position="352"/>
    </location>
</feature>
<dbReference type="InterPro" id="IPR020046">
    <property type="entry name" value="5-3_exonucl_a-hlix_arch_N"/>
</dbReference>
<dbReference type="OrthoDB" id="9806424at2"/>
<proteinExistence type="inferred from homology"/>
<keyword evidence="9 16" id="KW-0378">Hydrolase</keyword>
<comment type="similarity">
    <text evidence="1 16">Belongs to the DNA polymerase type-A family.</text>
</comment>
<dbReference type="EMBL" id="QEHR01000006">
    <property type="protein sequence ID" value="PVW14303.1"/>
    <property type="molecule type" value="Genomic_DNA"/>
</dbReference>
<dbReference type="Pfam" id="PF01612">
    <property type="entry name" value="DNA_pol_A_exo1"/>
    <property type="match status" value="1"/>
</dbReference>
<feature type="domain" description="3'-5' exonuclease" evidence="19">
    <location>
        <begin position="363"/>
        <end position="544"/>
    </location>
</feature>
<evidence type="ECO:0000256" key="14">
    <source>
        <dbReference type="ARBA" id="ARBA00049244"/>
    </source>
</evidence>
<evidence type="ECO:0000256" key="5">
    <source>
        <dbReference type="ARBA" id="ARBA00022695"/>
    </source>
</evidence>
<evidence type="ECO:0000256" key="17">
    <source>
        <dbReference type="SAM" id="Coils"/>
    </source>
</evidence>
<evidence type="ECO:0000256" key="4">
    <source>
        <dbReference type="ARBA" id="ARBA00022679"/>
    </source>
</evidence>
<dbReference type="SUPFAM" id="SSF56672">
    <property type="entry name" value="DNA/RNA polymerases"/>
    <property type="match status" value="1"/>
</dbReference>
<dbReference type="NCBIfam" id="TIGR00593">
    <property type="entry name" value="pola"/>
    <property type="match status" value="1"/>
</dbReference>
<evidence type="ECO:0000256" key="3">
    <source>
        <dbReference type="ARBA" id="ARBA00020311"/>
    </source>
</evidence>
<dbReference type="SUPFAM" id="SSF53098">
    <property type="entry name" value="Ribonuclease H-like"/>
    <property type="match status" value="1"/>
</dbReference>
<evidence type="ECO:0000256" key="7">
    <source>
        <dbReference type="ARBA" id="ARBA00022722"/>
    </source>
</evidence>
<evidence type="ECO:0000256" key="1">
    <source>
        <dbReference type="ARBA" id="ARBA00007705"/>
    </source>
</evidence>
<reference evidence="22 23" key="1">
    <citation type="submission" date="2018-04" db="EMBL/GenBank/DDBJ databases">
        <title>Marixanthomonas spongiae HN-E44 sp. nov., isolated from a marine sponge.</title>
        <authorList>
            <person name="Luo L."/>
            <person name="Zhuang L."/>
        </authorList>
    </citation>
    <scope>NUCLEOTIDE SEQUENCE [LARGE SCALE GENOMIC DNA]</scope>
    <source>
        <strain evidence="22 23">HN-E44</strain>
    </source>
</reference>
<dbReference type="InterPro" id="IPR019760">
    <property type="entry name" value="DNA-dir_DNA_pol_A_CS"/>
</dbReference>
<dbReference type="EC" id="2.7.7.7" evidence="2 15"/>
<dbReference type="GO" id="GO:0003887">
    <property type="term" value="F:DNA-directed DNA polymerase activity"/>
    <property type="evidence" value="ECO:0007669"/>
    <property type="project" value="UniProtKB-UniRule"/>
</dbReference>
<feature type="compositionally biased region" description="Polar residues" evidence="18">
    <location>
        <begin position="330"/>
        <end position="352"/>
    </location>
</feature>
<keyword evidence="17" id="KW-0175">Coiled coil</keyword>
<keyword evidence="23" id="KW-1185">Reference proteome</keyword>
<dbReference type="GO" id="GO:0008408">
    <property type="term" value="F:3'-5' exonuclease activity"/>
    <property type="evidence" value="ECO:0007669"/>
    <property type="project" value="UniProtKB-UniRule"/>
</dbReference>
<comment type="caution">
    <text evidence="22">The sequence shown here is derived from an EMBL/GenBank/DDBJ whole genome shotgun (WGS) entry which is preliminary data.</text>
</comment>
<dbReference type="InterPro" id="IPR001098">
    <property type="entry name" value="DNA-dir_DNA_pol_A_palm_dom"/>
</dbReference>
<evidence type="ECO:0000256" key="15">
    <source>
        <dbReference type="NCBIfam" id="TIGR00593"/>
    </source>
</evidence>
<dbReference type="Gene3D" id="3.40.50.1010">
    <property type="entry name" value="5'-nuclease"/>
    <property type="match status" value="1"/>
</dbReference>
<evidence type="ECO:0000256" key="13">
    <source>
        <dbReference type="ARBA" id="ARBA00023204"/>
    </source>
</evidence>
<dbReference type="CDD" id="cd06139">
    <property type="entry name" value="DNA_polA_I_Ecoli_like_exo"/>
    <property type="match status" value="1"/>
</dbReference>
<dbReference type="Pfam" id="PF00476">
    <property type="entry name" value="DNA_pol_A"/>
    <property type="match status" value="1"/>
</dbReference>
<dbReference type="CDD" id="cd09859">
    <property type="entry name" value="PIN_53EXO"/>
    <property type="match status" value="1"/>
</dbReference>
<sequence>MSDKKRLFLLDAYALIFRGYYAFIKNPRINSKGQDTSAIMGFTNSLFDVIRREKPDHLAVCFDKDGSKERTEMFPEYKANRDETPDVIRQSIPIIKDILKAMHIPCVEISGMEADDIIGTLAKQAEKEDYQVFMVTPDKDFAQLVSENIFMYRPARMGNAIETWGIPEVQKRFGVERPEQVIDYLGMMGDASDNIPGLPGVGDKTAKKFIAKYGSMEGLLDNTDQLKGKMKEKVIANAEIGRLSKKLATIFTDCEVTFNEKDYELSMPDAEKVQEIFEELEFRRLRDQFLKLFSSDTNNEKENTSPPSGEMPKGQRGTKQSAKKDAKSAGSGQFSLFDSDGNTSENAETYNSRKTIKDTEHFYQTIKPGMGTKLFLQNLLKQKSVCFDTETTGLNPLTAELVGIAFSWETGKGFYMPFPEEREEAQKMIETLRPFFEAENIEKIGQNLKYDIKVLAKYNVEVKGKLFDTMLAHYLINPDMRHNMDVLAETYLNYTPVSITALIGGKGKKQKSMRDVPVEDQTEYAVEDADITLQLKEHFEKELGEANTQELFDDIEIPLLRVLADMELEGIKLDKAYLASLSEALNNDIERLEKEIYEEAGEEFNIASPKQLGDILFGKMKLVDKPKKTKTGQFSTAEDVLSYLAKDHKIIRDVLEYRGLAKLKSTYVDALPEQVNEKTGRVHTDYMQTVAATGRLSSNNPNLQNIPIRTERGRQVRKAFVPRDKDHILLAADYSQIELRIIAALSEEDTMIEAFEKGEDIHASTAAKVFNVPIDEVTREQRSNAKTVNFGIIYGVSAFGLSNQTDLSRKEAKELIDTYYKTYPKLRKYMNGLIDFARENGYVQTVLGRRRYLNGINGSNAVVRGAAERNAVNAPIQGSAADIIKVAMINIHKKMSEANYKSKMLLQVHDELVFDVYKPELDELQKLIKTEMENAYKLKVPLDVEIGLGENWLEAH</sequence>
<dbReference type="NCBIfam" id="NF004397">
    <property type="entry name" value="PRK05755.1"/>
    <property type="match status" value="1"/>
</dbReference>
<evidence type="ECO:0000256" key="18">
    <source>
        <dbReference type="SAM" id="MobiDB-lite"/>
    </source>
</evidence>
<evidence type="ECO:0000256" key="12">
    <source>
        <dbReference type="ARBA" id="ARBA00023125"/>
    </source>
</evidence>
<dbReference type="InterPro" id="IPR002298">
    <property type="entry name" value="DNA_polymerase_A"/>
</dbReference>
<dbReference type="Gene3D" id="1.20.1060.10">
    <property type="entry name" value="Taq DNA Polymerase, Chain T, domain 4"/>
    <property type="match status" value="1"/>
</dbReference>
<evidence type="ECO:0000256" key="2">
    <source>
        <dbReference type="ARBA" id="ARBA00012417"/>
    </source>
</evidence>
<evidence type="ECO:0000313" key="22">
    <source>
        <dbReference type="EMBL" id="PVW14303.1"/>
    </source>
</evidence>
<evidence type="ECO:0000256" key="16">
    <source>
        <dbReference type="RuleBase" id="RU004460"/>
    </source>
</evidence>
<dbReference type="Proteomes" id="UP000245962">
    <property type="component" value="Unassembled WGS sequence"/>
</dbReference>
<dbReference type="InterPro" id="IPR012337">
    <property type="entry name" value="RNaseH-like_sf"/>
</dbReference>
<dbReference type="InterPro" id="IPR008918">
    <property type="entry name" value="HhH2"/>
</dbReference>
<evidence type="ECO:0000313" key="23">
    <source>
        <dbReference type="Proteomes" id="UP000245962"/>
    </source>
</evidence>
<dbReference type="CDD" id="cd08637">
    <property type="entry name" value="DNA_pol_A_pol_I_C"/>
    <property type="match status" value="1"/>
</dbReference>
<dbReference type="Pfam" id="PF02739">
    <property type="entry name" value="5_3_exonuc_N"/>
    <property type="match status" value="1"/>
</dbReference>